<comment type="caution">
    <text evidence="2">The sequence shown here is derived from an EMBL/GenBank/DDBJ whole genome shotgun (WGS) entry which is preliminary data.</text>
</comment>
<evidence type="ECO:0000313" key="2">
    <source>
        <dbReference type="EMBL" id="CAD6269384.1"/>
    </source>
</evidence>
<proteinExistence type="predicted"/>
<evidence type="ECO:0000256" key="1">
    <source>
        <dbReference type="SAM" id="MobiDB-lite"/>
    </source>
</evidence>
<accession>A0A811RGC5</accession>
<feature type="compositionally biased region" description="Polar residues" evidence="1">
    <location>
        <begin position="42"/>
        <end position="54"/>
    </location>
</feature>
<gene>
    <name evidence="2" type="ORF">NCGR_LOCUS52688</name>
</gene>
<organism evidence="2 3">
    <name type="scientific">Miscanthus lutarioriparius</name>
    <dbReference type="NCBI Taxonomy" id="422564"/>
    <lineage>
        <taxon>Eukaryota</taxon>
        <taxon>Viridiplantae</taxon>
        <taxon>Streptophyta</taxon>
        <taxon>Embryophyta</taxon>
        <taxon>Tracheophyta</taxon>
        <taxon>Spermatophyta</taxon>
        <taxon>Magnoliopsida</taxon>
        <taxon>Liliopsida</taxon>
        <taxon>Poales</taxon>
        <taxon>Poaceae</taxon>
        <taxon>PACMAD clade</taxon>
        <taxon>Panicoideae</taxon>
        <taxon>Andropogonodae</taxon>
        <taxon>Andropogoneae</taxon>
        <taxon>Saccharinae</taxon>
        <taxon>Miscanthus</taxon>
    </lineage>
</organism>
<keyword evidence="3" id="KW-1185">Reference proteome</keyword>
<dbReference type="AlphaFoldDB" id="A0A811RGC5"/>
<dbReference type="EMBL" id="CAJGYO010000015">
    <property type="protein sequence ID" value="CAD6269384.1"/>
    <property type="molecule type" value="Genomic_DNA"/>
</dbReference>
<name>A0A811RGC5_9POAL</name>
<evidence type="ECO:0000313" key="3">
    <source>
        <dbReference type="Proteomes" id="UP000604825"/>
    </source>
</evidence>
<sequence>MDLRMVTTTRSREEAGSVQAQADGRRSTEAGEQLQTADEYRSGQSTETGEQVRTASGLAQPGGDAGVASWEMRAAARLEQTSSKRRCKDDDAAAKSSHPRPSLFLSLSPREAARTCSKCHRAGNFPRKSIYALTSRRGSSGADARSISHPPVVDFPSIPCKIASGVPYVAGGVRPTPFAPTPNPMRRTPYPWRSWRPRRLAPLPRLVA</sequence>
<protein>
    <submittedName>
        <fullName evidence="2">Uncharacterized protein</fullName>
    </submittedName>
</protein>
<feature type="region of interest" description="Disordered" evidence="1">
    <location>
        <begin position="1"/>
        <end position="107"/>
    </location>
</feature>
<reference evidence="2" key="1">
    <citation type="submission" date="2020-10" db="EMBL/GenBank/DDBJ databases">
        <authorList>
            <person name="Han B."/>
            <person name="Lu T."/>
            <person name="Zhao Q."/>
            <person name="Huang X."/>
            <person name="Zhao Y."/>
        </authorList>
    </citation>
    <scope>NUCLEOTIDE SEQUENCE</scope>
</reference>
<dbReference type="Proteomes" id="UP000604825">
    <property type="component" value="Unassembled WGS sequence"/>
</dbReference>